<evidence type="ECO:0000256" key="6">
    <source>
        <dbReference type="ARBA" id="ARBA00022695"/>
    </source>
</evidence>
<protein>
    <recommendedName>
        <fullName evidence="3 11">DNA-directed RNA polymerase subunit omega</fullName>
        <shortName evidence="11">RNAP omega subunit</shortName>
        <ecNumber evidence="2 11">2.7.7.6</ecNumber>
    </recommendedName>
    <alternativeName>
        <fullName evidence="9 11">RNA polymerase omega subunit</fullName>
    </alternativeName>
    <alternativeName>
        <fullName evidence="8 11">Transcriptase subunit omega</fullName>
    </alternativeName>
</protein>
<dbReference type="HAMAP" id="MF_00366">
    <property type="entry name" value="RNApol_bact_RpoZ"/>
    <property type="match status" value="1"/>
</dbReference>
<comment type="function">
    <text evidence="11">Promotes RNA polymerase assembly. Latches the N- and C-terminal regions of the beta' subunit thereby facilitating its interaction with the beta and alpha subunits.</text>
</comment>
<organism evidence="12 13">
    <name type="scientific">Thermodesulforhabdus norvegica</name>
    <dbReference type="NCBI Taxonomy" id="39841"/>
    <lineage>
        <taxon>Bacteria</taxon>
        <taxon>Pseudomonadati</taxon>
        <taxon>Thermodesulfobacteriota</taxon>
        <taxon>Syntrophobacteria</taxon>
        <taxon>Syntrophobacterales</taxon>
        <taxon>Thermodesulforhabdaceae</taxon>
        <taxon>Thermodesulforhabdus</taxon>
    </lineage>
</organism>
<evidence type="ECO:0000256" key="11">
    <source>
        <dbReference type="HAMAP-Rule" id="MF_00366"/>
    </source>
</evidence>
<evidence type="ECO:0000256" key="7">
    <source>
        <dbReference type="ARBA" id="ARBA00023163"/>
    </source>
</evidence>
<keyword evidence="13" id="KW-1185">Reference proteome</keyword>
<evidence type="ECO:0000313" key="12">
    <source>
        <dbReference type="EMBL" id="SFM93037.1"/>
    </source>
</evidence>
<evidence type="ECO:0000256" key="2">
    <source>
        <dbReference type="ARBA" id="ARBA00012418"/>
    </source>
</evidence>
<proteinExistence type="inferred from homology"/>
<gene>
    <name evidence="11" type="primary">rpoZ</name>
    <name evidence="12" type="ORF">SAMN05660836_01995</name>
</gene>
<dbReference type="SMART" id="SM01409">
    <property type="entry name" value="RNA_pol_Rpb6"/>
    <property type="match status" value="1"/>
</dbReference>
<keyword evidence="4 11" id="KW-0240">DNA-directed RNA polymerase</keyword>
<evidence type="ECO:0000256" key="8">
    <source>
        <dbReference type="ARBA" id="ARBA00029924"/>
    </source>
</evidence>
<dbReference type="GO" id="GO:0003677">
    <property type="term" value="F:DNA binding"/>
    <property type="evidence" value="ECO:0007669"/>
    <property type="project" value="UniProtKB-UniRule"/>
</dbReference>
<name>A0A1I4UVJ3_9BACT</name>
<dbReference type="Proteomes" id="UP000199611">
    <property type="component" value="Unassembled WGS sequence"/>
</dbReference>
<evidence type="ECO:0000256" key="10">
    <source>
        <dbReference type="ARBA" id="ARBA00048552"/>
    </source>
</evidence>
<dbReference type="NCBIfam" id="TIGR00690">
    <property type="entry name" value="rpoZ"/>
    <property type="match status" value="1"/>
</dbReference>
<dbReference type="OrthoDB" id="9796300at2"/>
<dbReference type="GO" id="GO:0000428">
    <property type="term" value="C:DNA-directed RNA polymerase complex"/>
    <property type="evidence" value="ECO:0007669"/>
    <property type="project" value="UniProtKB-KW"/>
</dbReference>
<dbReference type="GO" id="GO:0006351">
    <property type="term" value="P:DNA-templated transcription"/>
    <property type="evidence" value="ECO:0007669"/>
    <property type="project" value="UniProtKB-UniRule"/>
</dbReference>
<dbReference type="PANTHER" id="PTHR34476:SF1">
    <property type="entry name" value="DNA-DIRECTED RNA POLYMERASE SUBUNIT OMEGA"/>
    <property type="match status" value="1"/>
</dbReference>
<dbReference type="GO" id="GO:0003899">
    <property type="term" value="F:DNA-directed RNA polymerase activity"/>
    <property type="evidence" value="ECO:0007669"/>
    <property type="project" value="UniProtKB-UniRule"/>
</dbReference>
<dbReference type="PANTHER" id="PTHR34476">
    <property type="entry name" value="DNA-DIRECTED RNA POLYMERASE SUBUNIT OMEGA"/>
    <property type="match status" value="1"/>
</dbReference>
<sequence>MARVTIEDCMRQIDSRFALIHLAVRRVLQLRRGAKPLVHAPKNKEIVLALREIAAGKVTLENIDLLEKESLELIPGARAEEVKAAREKQAEIQQEFESVAALGAVRDKGEGDGIVDDAEEE</sequence>
<dbReference type="SUPFAM" id="SSF63562">
    <property type="entry name" value="RPB6/omega subunit-like"/>
    <property type="match status" value="1"/>
</dbReference>
<evidence type="ECO:0000256" key="9">
    <source>
        <dbReference type="ARBA" id="ARBA00030998"/>
    </source>
</evidence>
<dbReference type="InterPro" id="IPR003716">
    <property type="entry name" value="DNA-dir_RNA_pol_omega"/>
</dbReference>
<evidence type="ECO:0000256" key="5">
    <source>
        <dbReference type="ARBA" id="ARBA00022679"/>
    </source>
</evidence>
<comment type="subunit">
    <text evidence="11">The RNAP catalytic core consists of 2 alpha, 1 beta, 1 beta' and 1 omega subunit. When a sigma factor is associated with the core the holoenzyme is formed, which can initiate transcription.</text>
</comment>
<dbReference type="EC" id="2.7.7.6" evidence="2 11"/>
<keyword evidence="6 11" id="KW-0548">Nucleotidyltransferase</keyword>
<accession>A0A1I4UVJ3</accession>
<evidence type="ECO:0000313" key="13">
    <source>
        <dbReference type="Proteomes" id="UP000199611"/>
    </source>
</evidence>
<dbReference type="InterPro" id="IPR036161">
    <property type="entry name" value="RPB6/omega-like_sf"/>
</dbReference>
<keyword evidence="5 11" id="KW-0808">Transferase</keyword>
<dbReference type="Pfam" id="PF01192">
    <property type="entry name" value="RNA_pol_Rpb6"/>
    <property type="match status" value="1"/>
</dbReference>
<dbReference type="Gene3D" id="3.90.940.10">
    <property type="match status" value="1"/>
</dbReference>
<reference evidence="12 13" key="1">
    <citation type="submission" date="2016-10" db="EMBL/GenBank/DDBJ databases">
        <authorList>
            <person name="de Groot N.N."/>
        </authorList>
    </citation>
    <scope>NUCLEOTIDE SEQUENCE [LARGE SCALE GENOMIC DNA]</scope>
    <source>
        <strain evidence="12 13">DSM 9990</strain>
    </source>
</reference>
<dbReference type="EMBL" id="FOUU01000007">
    <property type="protein sequence ID" value="SFM93037.1"/>
    <property type="molecule type" value="Genomic_DNA"/>
</dbReference>
<keyword evidence="7 11" id="KW-0804">Transcription</keyword>
<dbReference type="STRING" id="39841.SAMN05660836_01995"/>
<comment type="catalytic activity">
    <reaction evidence="10 11">
        <text>RNA(n) + a ribonucleoside 5'-triphosphate = RNA(n+1) + diphosphate</text>
        <dbReference type="Rhea" id="RHEA:21248"/>
        <dbReference type="Rhea" id="RHEA-COMP:14527"/>
        <dbReference type="Rhea" id="RHEA-COMP:17342"/>
        <dbReference type="ChEBI" id="CHEBI:33019"/>
        <dbReference type="ChEBI" id="CHEBI:61557"/>
        <dbReference type="ChEBI" id="CHEBI:140395"/>
        <dbReference type="EC" id="2.7.7.6"/>
    </reaction>
</comment>
<evidence type="ECO:0000256" key="4">
    <source>
        <dbReference type="ARBA" id="ARBA00022478"/>
    </source>
</evidence>
<dbReference type="AlphaFoldDB" id="A0A1I4UVJ3"/>
<dbReference type="InterPro" id="IPR006110">
    <property type="entry name" value="Pol_omega/Rpo6/RPB6"/>
</dbReference>
<evidence type="ECO:0000256" key="3">
    <source>
        <dbReference type="ARBA" id="ARBA00013725"/>
    </source>
</evidence>
<evidence type="ECO:0000256" key="1">
    <source>
        <dbReference type="ARBA" id="ARBA00006711"/>
    </source>
</evidence>
<comment type="similarity">
    <text evidence="1 11">Belongs to the RNA polymerase subunit omega family.</text>
</comment>